<evidence type="ECO:0000256" key="1">
    <source>
        <dbReference type="SAM" id="MobiDB-lite"/>
    </source>
</evidence>
<protein>
    <recommendedName>
        <fullName evidence="5">DUF2599 domain-containing protein</fullName>
    </recommendedName>
</protein>
<evidence type="ECO:0008006" key="5">
    <source>
        <dbReference type="Google" id="ProtNLM"/>
    </source>
</evidence>
<accession>A0ABQ2B4M4</accession>
<keyword evidence="4" id="KW-1185">Reference proteome</keyword>
<gene>
    <name evidence="3" type="ORF">GCM10007368_10890</name>
</gene>
<evidence type="ECO:0000313" key="4">
    <source>
        <dbReference type="Proteomes" id="UP000632535"/>
    </source>
</evidence>
<sequence>MLTPPLLAALALGACSPADPAPDRTPPPTTATSPATPTPTPESVRVSAGAVTLEATVPASAAGDPAVQVSPARDDGTATMTLRPGTLVEETPSGVEPTPGGTPDPPAPLVTLTSPGAFATHPDGSVTVLDDGVPVGGLTAPRGARLVAVDDTRLEVRAAGDEPPDEVTTVLGTAGVSGADWGEREGGRSLAVTPSDWTREAGQAGVDVAWAELTASDPEVDTATMRDQLECHAIGAPDKATWNLEPWRPDVGLLATMAARCNPTS</sequence>
<organism evidence="3 4">
    <name type="scientific">Isoptericola cucumis</name>
    <dbReference type="NCBI Taxonomy" id="1776856"/>
    <lineage>
        <taxon>Bacteria</taxon>
        <taxon>Bacillati</taxon>
        <taxon>Actinomycetota</taxon>
        <taxon>Actinomycetes</taxon>
        <taxon>Micrococcales</taxon>
        <taxon>Promicromonosporaceae</taxon>
        <taxon>Isoptericola</taxon>
    </lineage>
</organism>
<dbReference type="Proteomes" id="UP000632535">
    <property type="component" value="Unassembled WGS sequence"/>
</dbReference>
<feature type="chain" id="PRO_5046768896" description="DUF2599 domain-containing protein" evidence="2">
    <location>
        <begin position="21"/>
        <end position="265"/>
    </location>
</feature>
<proteinExistence type="predicted"/>
<feature type="compositionally biased region" description="Pro residues" evidence="1">
    <location>
        <begin position="19"/>
        <end position="29"/>
    </location>
</feature>
<dbReference type="InterPro" id="IPR019719">
    <property type="entry name" value="DUF2599"/>
</dbReference>
<feature type="region of interest" description="Disordered" evidence="1">
    <location>
        <begin position="85"/>
        <end position="104"/>
    </location>
</feature>
<dbReference type="Pfam" id="PF10783">
    <property type="entry name" value="DUF2599"/>
    <property type="match status" value="1"/>
</dbReference>
<feature type="signal peptide" evidence="2">
    <location>
        <begin position="1"/>
        <end position="20"/>
    </location>
</feature>
<keyword evidence="2" id="KW-0732">Signal</keyword>
<feature type="region of interest" description="Disordered" evidence="1">
    <location>
        <begin position="14"/>
        <end position="79"/>
    </location>
</feature>
<dbReference type="EMBL" id="BMDG01000003">
    <property type="protein sequence ID" value="GGI06383.1"/>
    <property type="molecule type" value="Genomic_DNA"/>
</dbReference>
<evidence type="ECO:0000313" key="3">
    <source>
        <dbReference type="EMBL" id="GGI06383.1"/>
    </source>
</evidence>
<evidence type="ECO:0000256" key="2">
    <source>
        <dbReference type="SAM" id="SignalP"/>
    </source>
</evidence>
<comment type="caution">
    <text evidence="3">The sequence shown here is derived from an EMBL/GenBank/DDBJ whole genome shotgun (WGS) entry which is preliminary data.</text>
</comment>
<reference evidence="4" key="1">
    <citation type="journal article" date="2019" name="Int. J. Syst. Evol. Microbiol.">
        <title>The Global Catalogue of Microorganisms (GCM) 10K type strain sequencing project: providing services to taxonomists for standard genome sequencing and annotation.</title>
        <authorList>
            <consortium name="The Broad Institute Genomics Platform"/>
            <consortium name="The Broad Institute Genome Sequencing Center for Infectious Disease"/>
            <person name="Wu L."/>
            <person name="Ma J."/>
        </authorList>
    </citation>
    <scope>NUCLEOTIDE SEQUENCE [LARGE SCALE GENOMIC DNA]</scope>
    <source>
        <strain evidence="4">CCM 8653</strain>
    </source>
</reference>
<name>A0ABQ2B4M4_9MICO</name>